<dbReference type="EMBL" id="CAJOBJ010341366">
    <property type="protein sequence ID" value="CAF5195428.1"/>
    <property type="molecule type" value="Genomic_DNA"/>
</dbReference>
<organism evidence="2 3">
    <name type="scientific">Rotaria magnacalcarata</name>
    <dbReference type="NCBI Taxonomy" id="392030"/>
    <lineage>
        <taxon>Eukaryota</taxon>
        <taxon>Metazoa</taxon>
        <taxon>Spiralia</taxon>
        <taxon>Gnathifera</taxon>
        <taxon>Rotifera</taxon>
        <taxon>Eurotatoria</taxon>
        <taxon>Bdelloidea</taxon>
        <taxon>Philodinida</taxon>
        <taxon>Philodinidae</taxon>
        <taxon>Rotaria</taxon>
    </lineage>
</organism>
<reference evidence="2" key="1">
    <citation type="submission" date="2021-02" db="EMBL/GenBank/DDBJ databases">
        <authorList>
            <person name="Nowell W R."/>
        </authorList>
    </citation>
    <scope>NUCLEOTIDE SEQUENCE</scope>
</reference>
<accession>A0A8S3I706</accession>
<proteinExistence type="predicted"/>
<evidence type="ECO:0000313" key="3">
    <source>
        <dbReference type="Proteomes" id="UP000681720"/>
    </source>
</evidence>
<name>A0A8S3I706_9BILA</name>
<evidence type="ECO:0000256" key="1">
    <source>
        <dbReference type="SAM" id="Coils"/>
    </source>
</evidence>
<dbReference type="Proteomes" id="UP000681720">
    <property type="component" value="Unassembled WGS sequence"/>
</dbReference>
<evidence type="ECO:0000313" key="2">
    <source>
        <dbReference type="EMBL" id="CAF5195428.1"/>
    </source>
</evidence>
<gene>
    <name evidence="2" type="ORF">GIL414_LOCUS74676</name>
</gene>
<keyword evidence="1" id="KW-0175">Coiled coil</keyword>
<comment type="caution">
    <text evidence="2">The sequence shown here is derived from an EMBL/GenBank/DDBJ whole genome shotgun (WGS) entry which is preliminary data.</text>
</comment>
<feature type="coiled-coil region" evidence="1">
    <location>
        <begin position="94"/>
        <end position="143"/>
    </location>
</feature>
<protein>
    <submittedName>
        <fullName evidence="2">Uncharacterized protein</fullName>
    </submittedName>
</protein>
<dbReference type="AlphaFoldDB" id="A0A8S3I706"/>
<feature type="non-terminal residue" evidence="2">
    <location>
        <position position="163"/>
    </location>
</feature>
<sequence>MGIKGENSDIRPAIMSDTAFEVAKVLREQKSFADSNYVHKEIEKSGINIEYRIENLQNKLQENDMRYQTSMEAAHDFVKLESDRALTALVKENKQRFDNELRKQTEQMLELQKQLESQNKHYIKEIEKHLQSENKQYMEQVQKQLEIQNVNRMEQIQKQSESQ</sequence>